<keyword evidence="1" id="KW-0812">Transmembrane</keyword>
<feature type="transmembrane region" description="Helical" evidence="1">
    <location>
        <begin position="56"/>
        <end position="80"/>
    </location>
</feature>
<proteinExistence type="predicted"/>
<evidence type="ECO:0000256" key="1">
    <source>
        <dbReference type="SAM" id="Phobius"/>
    </source>
</evidence>
<evidence type="ECO:0000313" key="2">
    <source>
        <dbReference type="Ensembl" id="ENSSSCP00050004100.1"/>
    </source>
</evidence>
<dbReference type="Proteomes" id="UP000694571">
    <property type="component" value="Unplaced"/>
</dbReference>
<organism evidence="2 3">
    <name type="scientific">Sus scrofa</name>
    <name type="common">Pig</name>
    <dbReference type="NCBI Taxonomy" id="9823"/>
    <lineage>
        <taxon>Eukaryota</taxon>
        <taxon>Metazoa</taxon>
        <taxon>Chordata</taxon>
        <taxon>Craniata</taxon>
        <taxon>Vertebrata</taxon>
        <taxon>Euteleostomi</taxon>
        <taxon>Mammalia</taxon>
        <taxon>Eutheria</taxon>
        <taxon>Laurasiatheria</taxon>
        <taxon>Artiodactyla</taxon>
        <taxon>Suina</taxon>
        <taxon>Suidae</taxon>
        <taxon>Sus</taxon>
    </lineage>
</organism>
<reference evidence="2" key="1">
    <citation type="submission" date="2025-08" db="UniProtKB">
        <authorList>
            <consortium name="Ensembl"/>
        </authorList>
    </citation>
    <scope>IDENTIFICATION</scope>
</reference>
<evidence type="ECO:0000313" key="3">
    <source>
        <dbReference type="Proteomes" id="UP000694571"/>
    </source>
</evidence>
<dbReference type="Ensembl" id="ENSSSCT00050009564.1">
    <property type="protein sequence ID" value="ENSSSCP00050004100.1"/>
    <property type="gene ID" value="ENSSSCG00050007011.1"/>
</dbReference>
<keyword evidence="1" id="KW-1133">Transmembrane helix</keyword>
<dbReference type="AlphaFoldDB" id="A0A8D1JQ62"/>
<protein>
    <submittedName>
        <fullName evidence="2">Uncharacterized protein</fullName>
    </submittedName>
</protein>
<sequence length="120" mass="13557">MPRSGIAGSYGNSIISFLNTLHTVFHCGCASLHSHPLCKRVPFCPHPLQHLLFVDFLMMATLAGVRWYLIVLLICISLIISNVEHLFTRQWAICISLEKCLFRSCEHKRILSCIASPGKY</sequence>
<accession>A0A8D1JQ62</accession>
<keyword evidence="1" id="KW-0472">Membrane</keyword>
<name>A0A8D1JQ62_PIG</name>